<name>A0A853J9K0_9GAMM</name>
<dbReference type="PANTHER" id="PTHR32322">
    <property type="entry name" value="INNER MEMBRANE TRANSPORTER"/>
    <property type="match status" value="1"/>
</dbReference>
<keyword evidence="2 5" id="KW-0812">Transmembrane</keyword>
<dbReference type="GO" id="GO:0016020">
    <property type="term" value="C:membrane"/>
    <property type="evidence" value="ECO:0007669"/>
    <property type="project" value="UniProtKB-SubCell"/>
</dbReference>
<sequence>MTGAARGLRGRDLALVLLVCLFWAANFLTSAHALREIPPFLFTALRMAMLAAMLAWFVKPPPRGQWPLLAAVALVNGALHFGTSFLALRMAGNLSSPAIVMQSYVPMAALLAWWWLGERFAWRTGLAIALSFAGVLVLGFDPMVLAAPAALAVMLVSSLLLAIGTVLMRRLRGVDMASQQGWTAIIALLPLLAISAAFEPGGFAQLREATWIGWGGALYAAVFASLLGHGVFYMLVQRHPVAQVTPYLLITPVFAVALGIAFWGDRPGPAMWIGGAMVLGGVLAIALRTQRKARTPVNDASPAA</sequence>
<dbReference type="AlphaFoldDB" id="A0A853J9K0"/>
<dbReference type="SUPFAM" id="SSF103481">
    <property type="entry name" value="Multidrug resistance efflux transporter EmrE"/>
    <property type="match status" value="2"/>
</dbReference>
<keyword evidence="3 5" id="KW-1133">Transmembrane helix</keyword>
<dbReference type="EMBL" id="JACCKA010000024">
    <property type="protein sequence ID" value="NZA25358.1"/>
    <property type="molecule type" value="Genomic_DNA"/>
</dbReference>
<evidence type="ECO:0000256" key="1">
    <source>
        <dbReference type="ARBA" id="ARBA00004141"/>
    </source>
</evidence>
<evidence type="ECO:0000259" key="6">
    <source>
        <dbReference type="Pfam" id="PF00892"/>
    </source>
</evidence>
<dbReference type="Pfam" id="PF00892">
    <property type="entry name" value="EamA"/>
    <property type="match status" value="2"/>
</dbReference>
<feature type="transmembrane region" description="Helical" evidence="5">
    <location>
        <begin position="180"/>
        <end position="198"/>
    </location>
</feature>
<evidence type="ECO:0000256" key="4">
    <source>
        <dbReference type="ARBA" id="ARBA00023136"/>
    </source>
</evidence>
<organism evidence="7 8">
    <name type="scientific">Luteimonas salinisoli</name>
    <dbReference type="NCBI Taxonomy" id="2752307"/>
    <lineage>
        <taxon>Bacteria</taxon>
        <taxon>Pseudomonadati</taxon>
        <taxon>Pseudomonadota</taxon>
        <taxon>Gammaproteobacteria</taxon>
        <taxon>Lysobacterales</taxon>
        <taxon>Lysobacteraceae</taxon>
        <taxon>Luteimonas</taxon>
    </lineage>
</organism>
<evidence type="ECO:0000313" key="7">
    <source>
        <dbReference type="EMBL" id="NZA25358.1"/>
    </source>
</evidence>
<dbReference type="InterPro" id="IPR000620">
    <property type="entry name" value="EamA_dom"/>
</dbReference>
<dbReference type="InterPro" id="IPR037185">
    <property type="entry name" value="EmrE-like"/>
</dbReference>
<feature type="domain" description="EamA" evidence="6">
    <location>
        <begin position="14"/>
        <end position="138"/>
    </location>
</feature>
<proteinExistence type="predicted"/>
<keyword evidence="4 5" id="KW-0472">Membrane</keyword>
<feature type="transmembrane region" description="Helical" evidence="5">
    <location>
        <begin position="247"/>
        <end position="264"/>
    </location>
</feature>
<protein>
    <submittedName>
        <fullName evidence="7">DMT family transporter</fullName>
    </submittedName>
</protein>
<keyword evidence="8" id="KW-1185">Reference proteome</keyword>
<dbReference type="RefSeq" id="WP_180677162.1">
    <property type="nucleotide sequence ID" value="NZ_JACCKA010000024.1"/>
</dbReference>
<feature type="transmembrane region" description="Helical" evidence="5">
    <location>
        <begin position="270"/>
        <end position="287"/>
    </location>
</feature>
<gene>
    <name evidence="7" type="ORF">H0E84_03100</name>
</gene>
<feature type="transmembrane region" description="Helical" evidence="5">
    <location>
        <begin position="120"/>
        <end position="140"/>
    </location>
</feature>
<reference evidence="7 8" key="1">
    <citation type="submission" date="2020-07" db="EMBL/GenBank/DDBJ databases">
        <title>Luteimonas sp. SJ-92.</title>
        <authorList>
            <person name="Huang X.-X."/>
            <person name="Xu L."/>
            <person name="Sun J.-Q."/>
        </authorList>
    </citation>
    <scope>NUCLEOTIDE SEQUENCE [LARGE SCALE GENOMIC DNA]</scope>
    <source>
        <strain evidence="7 8">SJ-92</strain>
    </source>
</reference>
<feature type="transmembrane region" description="Helical" evidence="5">
    <location>
        <begin position="210"/>
        <end position="235"/>
    </location>
</feature>
<dbReference type="PANTHER" id="PTHR32322:SF9">
    <property type="entry name" value="AMINO-ACID METABOLITE EFFLUX PUMP-RELATED"/>
    <property type="match status" value="1"/>
</dbReference>
<evidence type="ECO:0000256" key="3">
    <source>
        <dbReference type="ARBA" id="ARBA00022989"/>
    </source>
</evidence>
<dbReference type="InterPro" id="IPR050638">
    <property type="entry name" value="AA-Vitamin_Transporters"/>
</dbReference>
<comment type="subcellular location">
    <subcellularLocation>
        <location evidence="1">Membrane</location>
        <topology evidence="1">Multi-pass membrane protein</topology>
    </subcellularLocation>
</comment>
<feature type="transmembrane region" description="Helical" evidence="5">
    <location>
        <begin position="66"/>
        <end position="88"/>
    </location>
</feature>
<feature type="transmembrane region" description="Helical" evidence="5">
    <location>
        <begin position="43"/>
        <end position="59"/>
    </location>
</feature>
<feature type="transmembrane region" description="Helical" evidence="5">
    <location>
        <begin position="94"/>
        <end position="113"/>
    </location>
</feature>
<evidence type="ECO:0000313" key="8">
    <source>
        <dbReference type="Proteomes" id="UP000578091"/>
    </source>
</evidence>
<evidence type="ECO:0000256" key="2">
    <source>
        <dbReference type="ARBA" id="ARBA00022692"/>
    </source>
</evidence>
<evidence type="ECO:0000256" key="5">
    <source>
        <dbReference type="SAM" id="Phobius"/>
    </source>
</evidence>
<accession>A0A853J9K0</accession>
<feature type="transmembrane region" description="Helical" evidence="5">
    <location>
        <begin position="146"/>
        <end position="168"/>
    </location>
</feature>
<comment type="caution">
    <text evidence="7">The sequence shown here is derived from an EMBL/GenBank/DDBJ whole genome shotgun (WGS) entry which is preliminary data.</text>
</comment>
<feature type="domain" description="EamA" evidence="6">
    <location>
        <begin position="151"/>
        <end position="285"/>
    </location>
</feature>
<dbReference type="Proteomes" id="UP000578091">
    <property type="component" value="Unassembled WGS sequence"/>
</dbReference>